<reference evidence="9 10" key="1">
    <citation type="submission" date="2019-06" db="EMBL/GenBank/DDBJ databases">
        <authorList>
            <person name="Lee I."/>
            <person name="Jang G.I."/>
            <person name="Hwang C.Y."/>
        </authorList>
    </citation>
    <scope>NUCLEOTIDE SEQUENCE [LARGE SCALE GENOMIC DNA]</scope>
    <source>
        <strain evidence="9 10">PAMC 28131</strain>
    </source>
</reference>
<evidence type="ECO:0000259" key="8">
    <source>
        <dbReference type="Pfam" id="PF22691"/>
    </source>
</evidence>
<dbReference type="PROSITE" id="PS00737">
    <property type="entry name" value="THIOLASE_2"/>
    <property type="match status" value="1"/>
</dbReference>
<dbReference type="Pfam" id="PF00108">
    <property type="entry name" value="Thiolase_N"/>
    <property type="match status" value="1"/>
</dbReference>
<dbReference type="EC" id="2.3.1.176" evidence="1"/>
<organism evidence="9 10">
    <name type="scientific">Sandaracinobacter neustonicus</name>
    <dbReference type="NCBI Taxonomy" id="1715348"/>
    <lineage>
        <taxon>Bacteria</taxon>
        <taxon>Pseudomonadati</taxon>
        <taxon>Pseudomonadota</taxon>
        <taxon>Alphaproteobacteria</taxon>
        <taxon>Sphingomonadales</taxon>
        <taxon>Sphingosinicellaceae</taxon>
        <taxon>Sandaracinobacter</taxon>
    </lineage>
</organism>
<dbReference type="InterPro" id="IPR055140">
    <property type="entry name" value="Thiolase_C_2"/>
</dbReference>
<dbReference type="PIRSF" id="PIRSF000429">
    <property type="entry name" value="Ac-CoA_Ac_transf"/>
    <property type="match status" value="1"/>
</dbReference>
<sequence length="421" mass="43957">MGPVYLIGSHMTAFGKRPDMSFKALANEALEGVLADAGFADGNMIDSIWFANSAMGAVGQGSIRGQVSLSDAFADGRLRIGTPVVNVENACASSSTALNGAWKDILSGQSRCVLAMGLEKLFDPAPADDAAKAKALGGFMAGADMLEPRNWIDYYKAVGRDLGVPFEIGPGRSPFMDTYAMQAIWHMRHHGSTAWQLAAAASKAHGLGALNPNAQYRFKLTPDEVLADRPVSGPLTRAMCAPIGDGASAALLVSADMLRGLDRRVRERAVRIRASVLEGGSYRRPDEPGCLERAAQRAFAQAGLSARDIGVVELHDATSFGEIHIPESLGLCAKGAAGPLAEAGETGLHGRLPINPSGGLVSRGHPVAATGLAMIHELTSQLRGEAGPRQVPDPRIALAQNGGGVMGFDEAITSVTLLEAA</sequence>
<keyword evidence="2" id="KW-0813">Transport</keyword>
<evidence type="ECO:0000259" key="7">
    <source>
        <dbReference type="Pfam" id="PF00108"/>
    </source>
</evidence>
<dbReference type="SUPFAM" id="SSF53901">
    <property type="entry name" value="Thiolase-like"/>
    <property type="match status" value="1"/>
</dbReference>
<dbReference type="CDD" id="cd00829">
    <property type="entry name" value="SCP-x_thiolase"/>
    <property type="match status" value="1"/>
</dbReference>
<dbReference type="InterPro" id="IPR020616">
    <property type="entry name" value="Thiolase_N"/>
</dbReference>
<accession>A0A501XIX0</accession>
<keyword evidence="5" id="KW-0446">Lipid-binding</keyword>
<dbReference type="RefSeq" id="WP_140928422.1">
    <property type="nucleotide sequence ID" value="NZ_VFSU01000026.1"/>
</dbReference>
<name>A0A501XIX0_9SPHN</name>
<dbReference type="GO" id="GO:0006869">
    <property type="term" value="P:lipid transport"/>
    <property type="evidence" value="ECO:0007669"/>
    <property type="project" value="UniProtKB-KW"/>
</dbReference>
<dbReference type="PANTHER" id="PTHR42870">
    <property type="entry name" value="ACETYL-COA C-ACETYLTRANSFERASE"/>
    <property type="match status" value="1"/>
</dbReference>
<dbReference type="Gene3D" id="3.40.47.10">
    <property type="match status" value="1"/>
</dbReference>
<evidence type="ECO:0000313" key="10">
    <source>
        <dbReference type="Proteomes" id="UP000319897"/>
    </source>
</evidence>
<feature type="domain" description="Thiolase C-terminal" evidence="8">
    <location>
        <begin position="292"/>
        <end position="407"/>
    </location>
</feature>
<dbReference type="GO" id="GO:0008289">
    <property type="term" value="F:lipid binding"/>
    <property type="evidence" value="ECO:0007669"/>
    <property type="project" value="UniProtKB-KW"/>
</dbReference>
<dbReference type="InterPro" id="IPR016039">
    <property type="entry name" value="Thiolase-like"/>
</dbReference>
<feature type="domain" description="Thiolase N-terminal" evidence="7">
    <location>
        <begin position="4"/>
        <end position="123"/>
    </location>
</feature>
<evidence type="ECO:0000256" key="4">
    <source>
        <dbReference type="ARBA" id="ARBA00023055"/>
    </source>
</evidence>
<proteinExistence type="predicted"/>
<evidence type="ECO:0000313" key="9">
    <source>
        <dbReference type="EMBL" id="TPE60486.1"/>
    </source>
</evidence>
<comment type="caution">
    <text evidence="9">The sequence shown here is derived from an EMBL/GenBank/DDBJ whole genome shotgun (WGS) entry which is preliminary data.</text>
</comment>
<dbReference type="Pfam" id="PF22691">
    <property type="entry name" value="Thiolase_C_1"/>
    <property type="match status" value="1"/>
</dbReference>
<dbReference type="InterPro" id="IPR020613">
    <property type="entry name" value="Thiolase_CS"/>
</dbReference>
<dbReference type="Proteomes" id="UP000319897">
    <property type="component" value="Unassembled WGS sequence"/>
</dbReference>
<keyword evidence="10" id="KW-1185">Reference proteome</keyword>
<dbReference type="EMBL" id="VFSU01000026">
    <property type="protein sequence ID" value="TPE60486.1"/>
    <property type="molecule type" value="Genomic_DNA"/>
</dbReference>
<dbReference type="PANTHER" id="PTHR42870:SF1">
    <property type="entry name" value="NON-SPECIFIC LIPID-TRANSFER PROTEIN-LIKE 2"/>
    <property type="match status" value="1"/>
</dbReference>
<evidence type="ECO:0000256" key="1">
    <source>
        <dbReference type="ARBA" id="ARBA00012352"/>
    </source>
</evidence>
<evidence type="ECO:0000256" key="3">
    <source>
        <dbReference type="ARBA" id="ARBA00022679"/>
    </source>
</evidence>
<evidence type="ECO:0000256" key="6">
    <source>
        <dbReference type="ARBA" id="ARBA00032316"/>
    </source>
</evidence>
<dbReference type="AlphaFoldDB" id="A0A501XIX0"/>
<evidence type="ECO:0000256" key="2">
    <source>
        <dbReference type="ARBA" id="ARBA00022448"/>
    </source>
</evidence>
<evidence type="ECO:0000256" key="5">
    <source>
        <dbReference type="ARBA" id="ARBA00023121"/>
    </source>
</evidence>
<keyword evidence="4" id="KW-0445">Lipid transport</keyword>
<dbReference type="OrthoDB" id="9785768at2"/>
<dbReference type="GO" id="GO:0003988">
    <property type="term" value="F:acetyl-CoA C-acyltransferase activity"/>
    <property type="evidence" value="ECO:0007669"/>
    <property type="project" value="UniProtKB-ARBA"/>
</dbReference>
<keyword evidence="3" id="KW-0808">Transferase</keyword>
<protein>
    <recommendedName>
        <fullName evidence="1">propanoyl-CoA C-acyltransferase</fullName>
        <ecNumber evidence="1">2.3.1.176</ecNumber>
    </recommendedName>
    <alternativeName>
        <fullName evidence="6">Propanoyl-CoA C-acyltransferase</fullName>
    </alternativeName>
</protein>
<dbReference type="InterPro" id="IPR002155">
    <property type="entry name" value="Thiolase"/>
</dbReference>
<gene>
    <name evidence="9" type="ORF">FJQ54_10800</name>
</gene>